<comment type="catalytic activity">
    <reaction evidence="8">
        <text>apo-[ACP] + CoA = holo-[ACP] + adenosine 3',5'-bisphosphate + H(+)</text>
        <dbReference type="Rhea" id="RHEA:12068"/>
        <dbReference type="Rhea" id="RHEA-COMP:9685"/>
        <dbReference type="Rhea" id="RHEA-COMP:9690"/>
        <dbReference type="ChEBI" id="CHEBI:15378"/>
        <dbReference type="ChEBI" id="CHEBI:29999"/>
        <dbReference type="ChEBI" id="CHEBI:57287"/>
        <dbReference type="ChEBI" id="CHEBI:58343"/>
        <dbReference type="ChEBI" id="CHEBI:64479"/>
        <dbReference type="EC" id="2.7.8.7"/>
    </reaction>
</comment>
<keyword evidence="8" id="KW-0963">Cytoplasm</keyword>
<keyword evidence="1 8" id="KW-0444">Lipid biosynthesis</keyword>
<evidence type="ECO:0000256" key="4">
    <source>
        <dbReference type="ARBA" id="ARBA00022832"/>
    </source>
</evidence>
<evidence type="ECO:0000256" key="5">
    <source>
        <dbReference type="ARBA" id="ARBA00022842"/>
    </source>
</evidence>
<feature type="domain" description="4'-phosphopantetheinyl transferase" evidence="9">
    <location>
        <begin position="4"/>
        <end position="95"/>
    </location>
</feature>
<comment type="subcellular location">
    <subcellularLocation>
        <location evidence="8">Cytoplasm</location>
    </subcellularLocation>
</comment>
<dbReference type="SUPFAM" id="SSF56214">
    <property type="entry name" value="4'-phosphopantetheinyl transferase"/>
    <property type="match status" value="1"/>
</dbReference>
<comment type="function">
    <text evidence="8">Transfers the 4'-phosphopantetheine moiety from coenzyme A to a Ser of acyl-carrier-protein.</text>
</comment>
<dbReference type="NCBIfam" id="TIGR00556">
    <property type="entry name" value="pantethn_trn"/>
    <property type="match status" value="1"/>
</dbReference>
<dbReference type="GO" id="GO:0008897">
    <property type="term" value="F:holo-[acyl-carrier-protein] synthase activity"/>
    <property type="evidence" value="ECO:0007669"/>
    <property type="project" value="UniProtKB-UniRule"/>
</dbReference>
<keyword evidence="7 8" id="KW-0275">Fatty acid biosynthesis</keyword>
<dbReference type="EC" id="2.7.8.7" evidence="8"/>
<comment type="caution">
    <text evidence="10">The sequence shown here is derived from an EMBL/GenBank/DDBJ whole genome shotgun (WGS) entry which is preliminary data.</text>
</comment>
<sequence length="134" mass="14437">MIIGIGSDLADIRRVERSIARFGERFTGRCFTDAERKRADAGKNRAASYAKRFAAKEALSKALGTGMSQGVFWKDIGVVNSAHGKPSLVLTGATAELLRSMTPAGHEAVVHLTMTDEFPYAQAFVVIEARPVAP</sequence>
<dbReference type="Proteomes" id="UP000291088">
    <property type="component" value="Unassembled WGS sequence"/>
</dbReference>
<feature type="binding site" evidence="8">
    <location>
        <position position="57"/>
    </location>
    <ligand>
        <name>Mg(2+)</name>
        <dbReference type="ChEBI" id="CHEBI:18420"/>
    </ligand>
</feature>
<evidence type="ECO:0000259" key="9">
    <source>
        <dbReference type="Pfam" id="PF01648"/>
    </source>
</evidence>
<evidence type="ECO:0000256" key="2">
    <source>
        <dbReference type="ARBA" id="ARBA00022679"/>
    </source>
</evidence>
<organism evidence="10 11">
    <name type="scientific">Ciceribacter ferrooxidans</name>
    <dbReference type="NCBI Taxonomy" id="2509717"/>
    <lineage>
        <taxon>Bacteria</taxon>
        <taxon>Pseudomonadati</taxon>
        <taxon>Pseudomonadota</taxon>
        <taxon>Alphaproteobacteria</taxon>
        <taxon>Hyphomicrobiales</taxon>
        <taxon>Rhizobiaceae</taxon>
        <taxon>Ciceribacter</taxon>
    </lineage>
</organism>
<proteinExistence type="inferred from homology"/>
<evidence type="ECO:0000256" key="1">
    <source>
        <dbReference type="ARBA" id="ARBA00022516"/>
    </source>
</evidence>
<dbReference type="Gene3D" id="3.90.470.20">
    <property type="entry name" value="4'-phosphopantetheinyl transferase domain"/>
    <property type="match status" value="1"/>
</dbReference>
<dbReference type="RefSeq" id="WP_129331405.1">
    <property type="nucleotide sequence ID" value="NZ_SDVB01000170.1"/>
</dbReference>
<evidence type="ECO:0000256" key="7">
    <source>
        <dbReference type="ARBA" id="ARBA00023160"/>
    </source>
</evidence>
<evidence type="ECO:0000256" key="3">
    <source>
        <dbReference type="ARBA" id="ARBA00022723"/>
    </source>
</evidence>
<evidence type="ECO:0000313" key="10">
    <source>
        <dbReference type="EMBL" id="RYC17831.1"/>
    </source>
</evidence>
<dbReference type="EMBL" id="SDVB01000170">
    <property type="protein sequence ID" value="RYC17831.1"/>
    <property type="molecule type" value="Genomic_DNA"/>
</dbReference>
<dbReference type="Pfam" id="PF01648">
    <property type="entry name" value="ACPS"/>
    <property type="match status" value="1"/>
</dbReference>
<reference evidence="10 11" key="1">
    <citation type="submission" date="2019-01" db="EMBL/GenBank/DDBJ databases">
        <authorList>
            <person name="Deng T."/>
        </authorList>
    </citation>
    <scope>NUCLEOTIDE SEQUENCE [LARGE SCALE GENOMIC DNA]</scope>
    <source>
        <strain evidence="10 11">F8825</strain>
    </source>
</reference>
<evidence type="ECO:0000256" key="6">
    <source>
        <dbReference type="ARBA" id="ARBA00023098"/>
    </source>
</evidence>
<accession>A0A4Q2TJI7</accession>
<dbReference type="InterPro" id="IPR008278">
    <property type="entry name" value="4-PPantetheinyl_Trfase_dom"/>
</dbReference>
<keyword evidence="4 8" id="KW-0276">Fatty acid metabolism</keyword>
<dbReference type="HAMAP" id="MF_00101">
    <property type="entry name" value="AcpS"/>
    <property type="match status" value="1"/>
</dbReference>
<evidence type="ECO:0000256" key="8">
    <source>
        <dbReference type="HAMAP-Rule" id="MF_00101"/>
    </source>
</evidence>
<protein>
    <recommendedName>
        <fullName evidence="8">Holo-[acyl-carrier-protein] synthase</fullName>
        <shortName evidence="8">Holo-ACP synthase</shortName>
        <ecNumber evidence="8">2.7.8.7</ecNumber>
    </recommendedName>
    <alternativeName>
        <fullName evidence="8">4'-phosphopantetheinyl transferase AcpS</fullName>
    </alternativeName>
</protein>
<keyword evidence="11" id="KW-1185">Reference proteome</keyword>
<gene>
    <name evidence="8" type="primary">acpS</name>
    <name evidence="10" type="ORF">EUU22_07620</name>
</gene>
<dbReference type="OrthoDB" id="517356at2"/>
<evidence type="ECO:0000313" key="11">
    <source>
        <dbReference type="Proteomes" id="UP000291088"/>
    </source>
</evidence>
<keyword evidence="6 8" id="KW-0443">Lipid metabolism</keyword>
<dbReference type="NCBIfam" id="TIGR00516">
    <property type="entry name" value="acpS"/>
    <property type="match status" value="1"/>
</dbReference>
<dbReference type="InterPro" id="IPR004568">
    <property type="entry name" value="Ppantetheine-prot_Trfase_dom"/>
</dbReference>
<name>A0A4Q2TJI7_9HYPH</name>
<keyword evidence="5 8" id="KW-0460">Magnesium</keyword>
<dbReference type="AlphaFoldDB" id="A0A4Q2TJI7"/>
<dbReference type="InterPro" id="IPR002582">
    <property type="entry name" value="ACPS"/>
</dbReference>
<dbReference type="GO" id="GO:0006633">
    <property type="term" value="P:fatty acid biosynthetic process"/>
    <property type="evidence" value="ECO:0007669"/>
    <property type="project" value="UniProtKB-UniRule"/>
</dbReference>
<comment type="similarity">
    <text evidence="8">Belongs to the P-Pant transferase superfamily. AcpS family.</text>
</comment>
<keyword evidence="2 8" id="KW-0808">Transferase</keyword>
<dbReference type="InterPro" id="IPR037143">
    <property type="entry name" value="4-PPantetheinyl_Trfase_dom_sf"/>
</dbReference>
<comment type="cofactor">
    <cofactor evidence="8">
        <name>Mg(2+)</name>
        <dbReference type="ChEBI" id="CHEBI:18420"/>
    </cofactor>
</comment>
<feature type="binding site" evidence="8">
    <location>
        <position position="8"/>
    </location>
    <ligand>
        <name>Mg(2+)</name>
        <dbReference type="ChEBI" id="CHEBI:18420"/>
    </ligand>
</feature>
<keyword evidence="3 8" id="KW-0479">Metal-binding</keyword>
<dbReference type="GO" id="GO:0000287">
    <property type="term" value="F:magnesium ion binding"/>
    <property type="evidence" value="ECO:0007669"/>
    <property type="project" value="UniProtKB-UniRule"/>
</dbReference>
<dbReference type="GO" id="GO:0005737">
    <property type="term" value="C:cytoplasm"/>
    <property type="evidence" value="ECO:0007669"/>
    <property type="project" value="UniProtKB-SubCell"/>
</dbReference>